<comment type="caution">
    <text evidence="2">The sequence shown here is derived from an EMBL/GenBank/DDBJ whole genome shotgun (WGS) entry which is preliminary data.</text>
</comment>
<protein>
    <submittedName>
        <fullName evidence="2">Uncharacterized protein</fullName>
    </submittedName>
</protein>
<feature type="transmembrane region" description="Helical" evidence="1">
    <location>
        <begin position="6"/>
        <end position="24"/>
    </location>
</feature>
<name>A0ABU0GS08_9BACL</name>
<accession>A0ABU0GS08</accession>
<reference evidence="2 3" key="1">
    <citation type="submission" date="2023-07" db="EMBL/GenBank/DDBJ databases">
        <title>Genomic Encyclopedia of Type Strains, Phase IV (KMG-IV): sequencing the most valuable type-strain genomes for metagenomic binning, comparative biology and taxonomic classification.</title>
        <authorList>
            <person name="Goeker M."/>
        </authorList>
    </citation>
    <scope>NUCLEOTIDE SEQUENCE [LARGE SCALE GENOMIC DNA]</scope>
    <source>
        <strain evidence="2 3">DSM 16419</strain>
    </source>
</reference>
<evidence type="ECO:0000256" key="1">
    <source>
        <dbReference type="SAM" id="Phobius"/>
    </source>
</evidence>
<dbReference type="EMBL" id="JAUSWB010000001">
    <property type="protein sequence ID" value="MDQ0427357.1"/>
    <property type="molecule type" value="Genomic_DNA"/>
</dbReference>
<keyword evidence="1" id="KW-0812">Transmembrane</keyword>
<organism evidence="2 3">
    <name type="scientific">Planomicrobium stackebrandtii</name>
    <dbReference type="NCBI Taxonomy" id="253160"/>
    <lineage>
        <taxon>Bacteria</taxon>
        <taxon>Bacillati</taxon>
        <taxon>Bacillota</taxon>
        <taxon>Bacilli</taxon>
        <taxon>Bacillales</taxon>
        <taxon>Caryophanaceae</taxon>
        <taxon>Planomicrobium</taxon>
    </lineage>
</organism>
<keyword evidence="1" id="KW-1133">Transmembrane helix</keyword>
<evidence type="ECO:0000313" key="2">
    <source>
        <dbReference type="EMBL" id="MDQ0427357.1"/>
    </source>
</evidence>
<gene>
    <name evidence="2" type="ORF">QOZ98_000182</name>
</gene>
<keyword evidence="3" id="KW-1185">Reference proteome</keyword>
<proteinExistence type="predicted"/>
<dbReference type="Proteomes" id="UP001241988">
    <property type="component" value="Unassembled WGS sequence"/>
</dbReference>
<evidence type="ECO:0000313" key="3">
    <source>
        <dbReference type="Proteomes" id="UP001241988"/>
    </source>
</evidence>
<keyword evidence="1" id="KW-0472">Membrane</keyword>
<sequence>MALGYVSGIIGLLLIIFFPFYITLSDRDEAVM</sequence>